<dbReference type="PANTHER" id="PTHR34981:SF1">
    <property type="entry name" value="CELL DIVISION PROTEIN ZAPA"/>
    <property type="match status" value="1"/>
</dbReference>
<evidence type="ECO:0000256" key="8">
    <source>
        <dbReference type="ARBA" id="ARBA00026068"/>
    </source>
</evidence>
<evidence type="ECO:0000256" key="9">
    <source>
        <dbReference type="ARBA" id="ARBA00033158"/>
    </source>
</evidence>
<dbReference type="OrthoDB" id="5297208at2"/>
<sequence>MSEAKVIQVDVNIMGQSYKLSCKDGEDRPLREAAAYLDGKMTAIRDAAKVKGTDRIAVMAALSMTTELLATKSPEGPLSGLSLAEVKQKIQDMHGLMDEALTPQEKLF</sequence>
<reference evidence="10 11" key="1">
    <citation type="submission" date="2018-05" db="EMBL/GenBank/DDBJ databases">
        <title>Genomic Encyclopedia of Type Strains, Phase IV (KMG-IV): sequencing the most valuable type-strain genomes for metagenomic binning, comparative biology and taxonomic classification.</title>
        <authorList>
            <person name="Goeker M."/>
        </authorList>
    </citation>
    <scope>NUCLEOTIDE SEQUENCE [LARGE SCALE GENOMIC DNA]</scope>
    <source>
        <strain evidence="10 11">DSM 19792</strain>
    </source>
</reference>
<dbReference type="GO" id="GO:0000921">
    <property type="term" value="P:septin ring assembly"/>
    <property type="evidence" value="ECO:0007669"/>
    <property type="project" value="TreeGrafter"/>
</dbReference>
<evidence type="ECO:0000313" key="10">
    <source>
        <dbReference type="EMBL" id="PXX40015.1"/>
    </source>
</evidence>
<keyword evidence="11" id="KW-1185">Reference proteome</keyword>
<keyword evidence="6" id="KW-0131">Cell cycle</keyword>
<organism evidence="10 11">
    <name type="scientific">Undibacterium pigrum</name>
    <dbReference type="NCBI Taxonomy" id="401470"/>
    <lineage>
        <taxon>Bacteria</taxon>
        <taxon>Pseudomonadati</taxon>
        <taxon>Pseudomonadota</taxon>
        <taxon>Betaproteobacteria</taxon>
        <taxon>Burkholderiales</taxon>
        <taxon>Oxalobacteraceae</taxon>
        <taxon>Undibacterium</taxon>
    </lineage>
</organism>
<keyword evidence="4 10" id="KW-0132">Cell division</keyword>
<dbReference type="EMBL" id="QJKB01000009">
    <property type="protein sequence ID" value="PXX40015.1"/>
    <property type="molecule type" value="Genomic_DNA"/>
</dbReference>
<keyword evidence="3" id="KW-0963">Cytoplasm</keyword>
<dbReference type="GO" id="GO:0032153">
    <property type="term" value="C:cell division site"/>
    <property type="evidence" value="ECO:0007669"/>
    <property type="project" value="TreeGrafter"/>
</dbReference>
<comment type="subcellular location">
    <subcellularLocation>
        <location evidence="1">Cytoplasm</location>
    </subcellularLocation>
</comment>
<dbReference type="PANTHER" id="PTHR34981">
    <property type="entry name" value="CELL DIVISION PROTEIN ZAPA"/>
    <property type="match status" value="1"/>
</dbReference>
<proteinExistence type="predicted"/>
<protein>
    <recommendedName>
        <fullName evidence="2">Cell division protein ZapA</fullName>
    </recommendedName>
    <alternativeName>
        <fullName evidence="9">Z ring-associated protein ZapA</fullName>
    </alternativeName>
</protein>
<evidence type="ECO:0000256" key="5">
    <source>
        <dbReference type="ARBA" id="ARBA00023210"/>
    </source>
</evidence>
<dbReference type="InterPro" id="IPR007838">
    <property type="entry name" value="Cell_div_ZapA-like"/>
</dbReference>
<accession>A0A318IXH5</accession>
<evidence type="ECO:0000256" key="1">
    <source>
        <dbReference type="ARBA" id="ARBA00004496"/>
    </source>
</evidence>
<evidence type="ECO:0000256" key="3">
    <source>
        <dbReference type="ARBA" id="ARBA00022490"/>
    </source>
</evidence>
<comment type="caution">
    <text evidence="10">The sequence shown here is derived from an EMBL/GenBank/DDBJ whole genome shotgun (WGS) entry which is preliminary data.</text>
</comment>
<dbReference type="Proteomes" id="UP000247792">
    <property type="component" value="Unassembled WGS sequence"/>
</dbReference>
<evidence type="ECO:0000313" key="11">
    <source>
        <dbReference type="Proteomes" id="UP000247792"/>
    </source>
</evidence>
<evidence type="ECO:0000256" key="6">
    <source>
        <dbReference type="ARBA" id="ARBA00023306"/>
    </source>
</evidence>
<name>A0A318IXH5_9BURK</name>
<dbReference type="RefSeq" id="WP_110257249.1">
    <property type="nucleotide sequence ID" value="NZ_QJKB01000009.1"/>
</dbReference>
<dbReference type="Gene3D" id="1.20.5.50">
    <property type="match status" value="1"/>
</dbReference>
<dbReference type="SUPFAM" id="SSF102829">
    <property type="entry name" value="Cell division protein ZapA-like"/>
    <property type="match status" value="1"/>
</dbReference>
<dbReference type="AlphaFoldDB" id="A0A318IXH5"/>
<comment type="subunit">
    <text evidence="8">Homodimer. Interacts with FtsZ.</text>
</comment>
<dbReference type="GO" id="GO:0043093">
    <property type="term" value="P:FtsZ-dependent cytokinesis"/>
    <property type="evidence" value="ECO:0007669"/>
    <property type="project" value="TreeGrafter"/>
</dbReference>
<dbReference type="GO" id="GO:0000917">
    <property type="term" value="P:division septum assembly"/>
    <property type="evidence" value="ECO:0007669"/>
    <property type="project" value="UniProtKB-KW"/>
</dbReference>
<dbReference type="InterPro" id="IPR042233">
    <property type="entry name" value="Cell_div_ZapA_N"/>
</dbReference>
<dbReference type="Gene3D" id="3.30.160.880">
    <property type="entry name" value="Cell division protein ZapA protomer, N-terminal domain"/>
    <property type="match status" value="1"/>
</dbReference>
<dbReference type="GO" id="GO:0005829">
    <property type="term" value="C:cytosol"/>
    <property type="evidence" value="ECO:0007669"/>
    <property type="project" value="TreeGrafter"/>
</dbReference>
<gene>
    <name evidence="10" type="ORF">DFR42_109127</name>
</gene>
<dbReference type="Pfam" id="PF05164">
    <property type="entry name" value="ZapA"/>
    <property type="match status" value="1"/>
</dbReference>
<evidence type="ECO:0000256" key="4">
    <source>
        <dbReference type="ARBA" id="ARBA00022618"/>
    </source>
</evidence>
<comment type="function">
    <text evidence="7">Activator of cell division through the inhibition of FtsZ GTPase activity, therefore promoting FtsZ assembly into bundles of protofilaments necessary for the formation of the division Z ring. It is recruited early at mid-cell but it is not essential for cell division.</text>
</comment>
<evidence type="ECO:0000256" key="7">
    <source>
        <dbReference type="ARBA" id="ARBA00024910"/>
    </source>
</evidence>
<dbReference type="GO" id="GO:0030428">
    <property type="term" value="C:cell septum"/>
    <property type="evidence" value="ECO:0007669"/>
    <property type="project" value="TreeGrafter"/>
</dbReference>
<keyword evidence="5" id="KW-0717">Septation</keyword>
<evidence type="ECO:0000256" key="2">
    <source>
        <dbReference type="ARBA" id="ARBA00015195"/>
    </source>
</evidence>
<dbReference type="InterPro" id="IPR036192">
    <property type="entry name" value="Cell_div_ZapA-like_sf"/>
</dbReference>